<dbReference type="EMBL" id="QGMG01001146">
    <property type="protein sequence ID" value="TVY50426.1"/>
    <property type="molecule type" value="Genomic_DNA"/>
</dbReference>
<comment type="caution">
    <text evidence="3">The sequence shown here is derived from an EMBL/GenBank/DDBJ whole genome shotgun (WGS) entry which is preliminary data.</text>
</comment>
<dbReference type="PROSITE" id="PS50280">
    <property type="entry name" value="SET"/>
    <property type="match status" value="1"/>
</dbReference>
<accession>A0A7D8UJ98</accession>
<keyword evidence="4" id="KW-1185">Reference proteome</keyword>
<dbReference type="InterPro" id="IPR050869">
    <property type="entry name" value="H3K4_H4K5_MeTrfase"/>
</dbReference>
<dbReference type="InterPro" id="IPR046341">
    <property type="entry name" value="SET_dom_sf"/>
</dbReference>
<feature type="region of interest" description="Disordered" evidence="1">
    <location>
        <begin position="1"/>
        <end position="34"/>
    </location>
</feature>
<feature type="domain" description="SET" evidence="2">
    <location>
        <begin position="343"/>
        <end position="667"/>
    </location>
</feature>
<evidence type="ECO:0000259" key="2">
    <source>
        <dbReference type="PROSITE" id="PS50280"/>
    </source>
</evidence>
<protein>
    <recommendedName>
        <fullName evidence="2">SET domain-containing protein</fullName>
    </recommendedName>
</protein>
<evidence type="ECO:0000313" key="4">
    <source>
        <dbReference type="Proteomes" id="UP000481288"/>
    </source>
</evidence>
<reference evidence="3 4" key="1">
    <citation type="submission" date="2018-05" db="EMBL/GenBank/DDBJ databases">
        <title>Whole genome sequencing for identification of molecular markers to develop diagnostic detection tools for the regulated plant pathogen Lachnellula willkommii.</title>
        <authorList>
            <person name="Giroux E."/>
            <person name="Bilodeau G."/>
        </authorList>
    </citation>
    <scope>NUCLEOTIDE SEQUENCE [LARGE SCALE GENOMIC DNA]</scope>
    <source>
        <strain evidence="3 4">CBS 625.97</strain>
    </source>
</reference>
<dbReference type="AlphaFoldDB" id="A0A7D8UJ98"/>
<name>A0A7D8UJ98_9HELO</name>
<dbReference type="SUPFAM" id="SSF82199">
    <property type="entry name" value="SET domain"/>
    <property type="match status" value="1"/>
</dbReference>
<dbReference type="OrthoDB" id="438641at2759"/>
<dbReference type="Pfam" id="PF00856">
    <property type="entry name" value="SET"/>
    <property type="match status" value="1"/>
</dbReference>
<feature type="compositionally biased region" description="Polar residues" evidence="1">
    <location>
        <begin position="1"/>
        <end position="11"/>
    </location>
</feature>
<dbReference type="Proteomes" id="UP000481288">
    <property type="component" value="Unassembled WGS sequence"/>
</dbReference>
<gene>
    <name evidence="3" type="ORF">LCER1_G009357</name>
</gene>
<organism evidence="3 4">
    <name type="scientific">Lachnellula cervina</name>
    <dbReference type="NCBI Taxonomy" id="1316786"/>
    <lineage>
        <taxon>Eukaryota</taxon>
        <taxon>Fungi</taxon>
        <taxon>Dikarya</taxon>
        <taxon>Ascomycota</taxon>
        <taxon>Pezizomycotina</taxon>
        <taxon>Leotiomycetes</taxon>
        <taxon>Helotiales</taxon>
        <taxon>Lachnaceae</taxon>
        <taxon>Lachnellula</taxon>
    </lineage>
</organism>
<dbReference type="GO" id="GO:0005634">
    <property type="term" value="C:nucleus"/>
    <property type="evidence" value="ECO:0007669"/>
    <property type="project" value="TreeGrafter"/>
</dbReference>
<dbReference type="InterPro" id="IPR001214">
    <property type="entry name" value="SET_dom"/>
</dbReference>
<sequence>MSPITNPQTPSYEAADPPSDALNSDSSQSSTLSSQHNGMLHYTIANGVVSNTGLAPAIWSSAEDDLAVKLPNGNSSKDVTSATGVVAFPSPPASEYEVESTNTLAVAAKSHSEADLAKRLNLNADWMGTSQVYIALAAYTQTSGNLGPLRDWRKDRVNALTKSPYDPLIYTDLSSIDCKLGYTDICVANAYRALLLTQAGLNTTQITSLPNLTNDVRKAIRVRLHTSSKKKINKELNGIKLEASQHLLRGLRGCRAYWDGLQEANKALKAFPGNPEVLGLKKELDKDFKTAHQELVAAGCKPKSIRELTRSGKIYQKKYPWVDETLSWRTPALLREVNKEFGQNAEVKSVVWGTPEEIAAARKRVKKEGEDVGPLGIFATRLIKKDEVILVDRTLLGISDARQNQLDWCDGCHASLRTPYLKPEDVRHPDCCKAVAYCSQECYDTAINGYHPLLCGKDFDWIYTTSLIGASGDGECGSRWRPIMFVRLMAIILSDMKSSSIITHPLQHPLVARMAANYPGPNVLTPETTHQWQFFENVVAPTQILLQLGIDVFSSPLFTQEVVQTIYWRLENNADMGYTELTYSTPTGQVKGERANQVNVNPNYLFFNHSCMPNVTWHGGAVPDSHGTEISWLRTSKGEVEKPGSSSVICIANRDIKKGEELKISYVGDPLGLGEEGGVLEGVIRAGKRDWMGKWFDDGCGCVVCEKENEDARKAAAAAEEGV</sequence>
<feature type="compositionally biased region" description="Low complexity" evidence="1">
    <location>
        <begin position="19"/>
        <end position="34"/>
    </location>
</feature>
<dbReference type="PANTHER" id="PTHR12197:SF251">
    <property type="entry name" value="EG:BACR7C10.4 PROTEIN"/>
    <property type="match status" value="1"/>
</dbReference>
<evidence type="ECO:0000313" key="3">
    <source>
        <dbReference type="EMBL" id="TVY50426.1"/>
    </source>
</evidence>
<evidence type="ECO:0000256" key="1">
    <source>
        <dbReference type="SAM" id="MobiDB-lite"/>
    </source>
</evidence>
<dbReference type="PANTHER" id="PTHR12197">
    <property type="entry name" value="HISTONE-LYSINE N-METHYLTRANSFERASE SMYD"/>
    <property type="match status" value="1"/>
</dbReference>
<dbReference type="Gene3D" id="2.170.270.10">
    <property type="entry name" value="SET domain"/>
    <property type="match status" value="1"/>
</dbReference>
<proteinExistence type="predicted"/>